<dbReference type="SUPFAM" id="SSF56112">
    <property type="entry name" value="Protein kinase-like (PK-like)"/>
    <property type="match status" value="1"/>
</dbReference>
<dbReference type="Proteomes" id="UP001302812">
    <property type="component" value="Unassembled WGS sequence"/>
</dbReference>
<dbReference type="InterPro" id="IPR011009">
    <property type="entry name" value="Kinase-like_dom_sf"/>
</dbReference>
<reference evidence="2" key="2">
    <citation type="submission" date="2023-05" db="EMBL/GenBank/DDBJ databases">
        <authorList>
            <consortium name="Lawrence Berkeley National Laboratory"/>
            <person name="Steindorff A."/>
            <person name="Hensen N."/>
            <person name="Bonometti L."/>
            <person name="Westerberg I."/>
            <person name="Brannstrom I.O."/>
            <person name="Guillou S."/>
            <person name="Cros-Aarteil S."/>
            <person name="Calhoun S."/>
            <person name="Haridas S."/>
            <person name="Kuo A."/>
            <person name="Mondo S."/>
            <person name="Pangilinan J."/>
            <person name="Riley R."/>
            <person name="Labutti K."/>
            <person name="Andreopoulos B."/>
            <person name="Lipzen A."/>
            <person name="Chen C."/>
            <person name="Yanf M."/>
            <person name="Daum C."/>
            <person name="Ng V."/>
            <person name="Clum A."/>
            <person name="Ohm R."/>
            <person name="Martin F."/>
            <person name="Silar P."/>
            <person name="Natvig D."/>
            <person name="Lalanne C."/>
            <person name="Gautier V."/>
            <person name="Ament-Velasquez S.L."/>
            <person name="Kruys A."/>
            <person name="Hutchinson M.I."/>
            <person name="Powell A.J."/>
            <person name="Barry K."/>
            <person name="Miller A.N."/>
            <person name="Grigoriev I.V."/>
            <person name="Debuchy R."/>
            <person name="Gladieux P."/>
            <person name="Thoren M.H."/>
            <person name="Johannesson H."/>
        </authorList>
    </citation>
    <scope>NUCLEOTIDE SEQUENCE</scope>
    <source>
        <strain evidence="2">CBS 508.74</strain>
    </source>
</reference>
<evidence type="ECO:0000313" key="3">
    <source>
        <dbReference type="Proteomes" id="UP001302812"/>
    </source>
</evidence>
<dbReference type="Pfam" id="PF01636">
    <property type="entry name" value="APH"/>
    <property type="match status" value="1"/>
</dbReference>
<dbReference type="RefSeq" id="XP_064672574.1">
    <property type="nucleotide sequence ID" value="XM_064811111.1"/>
</dbReference>
<protein>
    <recommendedName>
        <fullName evidence="1">Aminoglycoside phosphotransferase domain-containing protein</fullName>
    </recommendedName>
</protein>
<dbReference type="Gene3D" id="3.90.1200.10">
    <property type="match status" value="1"/>
</dbReference>
<accession>A0AAN6TIB0</accession>
<name>A0AAN6TIB0_9PEZI</name>
<keyword evidence="3" id="KW-1185">Reference proteome</keyword>
<proteinExistence type="predicted"/>
<sequence>MVHPESAKLAEKVLSELGSTEYACSSLEPLAGGTVNFIFKGILRTPLPDGTQELAIKHGESYIAANPNFNLPLARCDAEEECLKALRGLSPTPGPFTVRVPKLYHYNKETNTQVLEYLADAVSLKEYALKHFQSQDASRKPLCHEIGRSLGAWLRGFHDWVTLPEQAGLHELMRSNQQMQQLKHIVNYSFLVQTVADFPSILADAKVVFEQVETMSAKELERPDLQVIHGDFWTGNTLLPDRALQNGAEVPIFIVDWESCQLGLRPLDMGQMIAELYQLVLYKGMDEGMWLIEGLTAGYGDMDDDFAFRAALHVGTHMICFGSRVPGWGSDEQVREVVRTGKELILRAWHKDRKWFEAADLACLFSRP</sequence>
<feature type="domain" description="Aminoglycoside phosphotransferase" evidence="1">
    <location>
        <begin position="60"/>
        <end position="273"/>
    </location>
</feature>
<dbReference type="GeneID" id="89935236"/>
<evidence type="ECO:0000259" key="1">
    <source>
        <dbReference type="Pfam" id="PF01636"/>
    </source>
</evidence>
<evidence type="ECO:0000313" key="2">
    <source>
        <dbReference type="EMBL" id="KAK4115004.1"/>
    </source>
</evidence>
<dbReference type="Gene3D" id="3.30.200.20">
    <property type="entry name" value="Phosphorylase Kinase, domain 1"/>
    <property type="match status" value="1"/>
</dbReference>
<reference evidence="2" key="1">
    <citation type="journal article" date="2023" name="Mol. Phylogenet. Evol.">
        <title>Genome-scale phylogeny and comparative genomics of the fungal order Sordariales.</title>
        <authorList>
            <person name="Hensen N."/>
            <person name="Bonometti L."/>
            <person name="Westerberg I."/>
            <person name="Brannstrom I.O."/>
            <person name="Guillou S."/>
            <person name="Cros-Aarteil S."/>
            <person name="Calhoun S."/>
            <person name="Haridas S."/>
            <person name="Kuo A."/>
            <person name="Mondo S."/>
            <person name="Pangilinan J."/>
            <person name="Riley R."/>
            <person name="LaButti K."/>
            <person name="Andreopoulos B."/>
            <person name="Lipzen A."/>
            <person name="Chen C."/>
            <person name="Yan M."/>
            <person name="Daum C."/>
            <person name="Ng V."/>
            <person name="Clum A."/>
            <person name="Steindorff A."/>
            <person name="Ohm R.A."/>
            <person name="Martin F."/>
            <person name="Silar P."/>
            <person name="Natvig D.O."/>
            <person name="Lalanne C."/>
            <person name="Gautier V."/>
            <person name="Ament-Velasquez S.L."/>
            <person name="Kruys A."/>
            <person name="Hutchinson M.I."/>
            <person name="Powell A.J."/>
            <person name="Barry K."/>
            <person name="Miller A.N."/>
            <person name="Grigoriev I.V."/>
            <person name="Debuchy R."/>
            <person name="Gladieux P."/>
            <person name="Hiltunen Thoren M."/>
            <person name="Johannesson H."/>
        </authorList>
    </citation>
    <scope>NUCLEOTIDE SEQUENCE</scope>
    <source>
        <strain evidence="2">CBS 508.74</strain>
    </source>
</reference>
<comment type="caution">
    <text evidence="2">The sequence shown here is derived from an EMBL/GenBank/DDBJ whole genome shotgun (WGS) entry which is preliminary data.</text>
</comment>
<dbReference type="EMBL" id="MU853335">
    <property type="protein sequence ID" value="KAK4115004.1"/>
    <property type="molecule type" value="Genomic_DNA"/>
</dbReference>
<dbReference type="InterPro" id="IPR002575">
    <property type="entry name" value="Aminoglycoside_PTrfase"/>
</dbReference>
<gene>
    <name evidence="2" type="ORF">N656DRAFT_703665</name>
</gene>
<dbReference type="AlphaFoldDB" id="A0AAN6TIB0"/>
<organism evidence="2 3">
    <name type="scientific">Canariomyces notabilis</name>
    <dbReference type="NCBI Taxonomy" id="2074819"/>
    <lineage>
        <taxon>Eukaryota</taxon>
        <taxon>Fungi</taxon>
        <taxon>Dikarya</taxon>
        <taxon>Ascomycota</taxon>
        <taxon>Pezizomycotina</taxon>
        <taxon>Sordariomycetes</taxon>
        <taxon>Sordariomycetidae</taxon>
        <taxon>Sordariales</taxon>
        <taxon>Chaetomiaceae</taxon>
        <taxon>Canariomyces</taxon>
    </lineage>
</organism>